<keyword evidence="10" id="KW-1185">Reference proteome</keyword>
<keyword evidence="4 6" id="KW-0689">Ribosomal protein</keyword>
<dbReference type="Gene3D" id="4.10.640.10">
    <property type="entry name" value="Ribosomal protein S18"/>
    <property type="match status" value="1"/>
</dbReference>
<keyword evidence="5 6" id="KW-0687">Ribonucleoprotein</keyword>
<keyword evidence="3 6" id="KW-0694">RNA-binding</keyword>
<evidence type="ECO:0000256" key="3">
    <source>
        <dbReference type="ARBA" id="ARBA00022884"/>
    </source>
</evidence>
<accession>A0A1N7LNI2</accession>
<dbReference type="GO" id="GO:0006412">
    <property type="term" value="P:translation"/>
    <property type="evidence" value="ECO:0007669"/>
    <property type="project" value="UniProtKB-UniRule"/>
</dbReference>
<dbReference type="GO" id="GO:0003735">
    <property type="term" value="F:structural constituent of ribosome"/>
    <property type="evidence" value="ECO:0007669"/>
    <property type="project" value="InterPro"/>
</dbReference>
<evidence type="ECO:0000256" key="5">
    <source>
        <dbReference type="ARBA" id="ARBA00023274"/>
    </source>
</evidence>
<evidence type="ECO:0000256" key="1">
    <source>
        <dbReference type="ARBA" id="ARBA00005589"/>
    </source>
</evidence>
<organism evidence="9 10">
    <name type="scientific">Alicyclobacillus vulcanalis</name>
    <dbReference type="NCBI Taxonomy" id="252246"/>
    <lineage>
        <taxon>Bacteria</taxon>
        <taxon>Bacillati</taxon>
        <taxon>Bacillota</taxon>
        <taxon>Bacilli</taxon>
        <taxon>Bacillales</taxon>
        <taxon>Alicyclobacillaceae</taxon>
        <taxon>Alicyclobacillus</taxon>
    </lineage>
</organism>
<evidence type="ECO:0000256" key="7">
    <source>
        <dbReference type="RuleBase" id="RU003910"/>
    </source>
</evidence>
<keyword evidence="2 6" id="KW-0699">rRNA-binding</keyword>
<evidence type="ECO:0000256" key="2">
    <source>
        <dbReference type="ARBA" id="ARBA00022730"/>
    </source>
</evidence>
<reference evidence="10" key="1">
    <citation type="submission" date="2017-01" db="EMBL/GenBank/DDBJ databases">
        <authorList>
            <person name="Varghese N."/>
            <person name="Submissions S."/>
        </authorList>
    </citation>
    <scope>NUCLEOTIDE SEQUENCE [LARGE SCALE GENOMIC DNA]</scope>
    <source>
        <strain evidence="10">DSM 16176</strain>
    </source>
</reference>
<comment type="similarity">
    <text evidence="1 6 7">Belongs to the bacterial ribosomal protein bS18 family.</text>
</comment>
<evidence type="ECO:0000256" key="6">
    <source>
        <dbReference type="HAMAP-Rule" id="MF_00270"/>
    </source>
</evidence>
<dbReference type="STRING" id="252246.SAMN05421799_103279"/>
<proteinExistence type="inferred from homology"/>
<dbReference type="HAMAP" id="MF_00270">
    <property type="entry name" value="Ribosomal_bS18"/>
    <property type="match status" value="1"/>
</dbReference>
<sequence length="103" mass="11799">MTIALKLNFEAQSRSPDLRPAHKGGNTMPRKGRGGKRRKVCQYCVEKIDYADYKDVGRLSKFLTERGKILPRRITGNCARHQRQVTVAIKRARQIALLPYTTE</sequence>
<evidence type="ECO:0000256" key="8">
    <source>
        <dbReference type="SAM" id="MobiDB-lite"/>
    </source>
</evidence>
<comment type="subunit">
    <text evidence="6">Part of the 30S ribosomal subunit. Forms a tight heterodimer with protein bS6.</text>
</comment>
<protein>
    <recommendedName>
        <fullName evidence="6">Small ribosomal subunit protein bS18</fullName>
    </recommendedName>
</protein>
<evidence type="ECO:0000256" key="4">
    <source>
        <dbReference type="ARBA" id="ARBA00022980"/>
    </source>
</evidence>
<dbReference type="PRINTS" id="PR00974">
    <property type="entry name" value="RIBOSOMALS18"/>
</dbReference>
<dbReference type="EMBL" id="FTOO01000003">
    <property type="protein sequence ID" value="SIS75344.1"/>
    <property type="molecule type" value="Genomic_DNA"/>
</dbReference>
<dbReference type="SUPFAM" id="SSF46911">
    <property type="entry name" value="Ribosomal protein S18"/>
    <property type="match status" value="1"/>
</dbReference>
<feature type="region of interest" description="Disordered" evidence="8">
    <location>
        <begin position="14"/>
        <end position="37"/>
    </location>
</feature>
<dbReference type="Proteomes" id="UP000186156">
    <property type="component" value="Unassembled WGS sequence"/>
</dbReference>
<dbReference type="NCBIfam" id="TIGR00165">
    <property type="entry name" value="S18"/>
    <property type="match status" value="1"/>
</dbReference>
<gene>
    <name evidence="6" type="primary">rpsR</name>
    <name evidence="9" type="ORF">SAMN05421799_103279</name>
</gene>
<dbReference type="GO" id="GO:0070181">
    <property type="term" value="F:small ribosomal subunit rRNA binding"/>
    <property type="evidence" value="ECO:0007669"/>
    <property type="project" value="TreeGrafter"/>
</dbReference>
<dbReference type="PANTHER" id="PTHR13479">
    <property type="entry name" value="30S RIBOSOMAL PROTEIN S18"/>
    <property type="match status" value="1"/>
</dbReference>
<dbReference type="GO" id="GO:0022627">
    <property type="term" value="C:cytosolic small ribosomal subunit"/>
    <property type="evidence" value="ECO:0007669"/>
    <property type="project" value="TreeGrafter"/>
</dbReference>
<dbReference type="Pfam" id="PF01084">
    <property type="entry name" value="Ribosomal_S18"/>
    <property type="match status" value="1"/>
</dbReference>
<dbReference type="InterPro" id="IPR001648">
    <property type="entry name" value="Ribosomal_bS18"/>
</dbReference>
<name>A0A1N7LNI2_9BACL</name>
<dbReference type="FunFam" id="4.10.640.10:FF:000004">
    <property type="entry name" value="30S ribosomal protein S18"/>
    <property type="match status" value="1"/>
</dbReference>
<dbReference type="AlphaFoldDB" id="A0A1N7LNI2"/>
<dbReference type="PANTHER" id="PTHR13479:SF40">
    <property type="entry name" value="SMALL RIBOSOMAL SUBUNIT PROTEIN BS18M"/>
    <property type="match status" value="1"/>
</dbReference>
<evidence type="ECO:0000313" key="10">
    <source>
        <dbReference type="Proteomes" id="UP000186156"/>
    </source>
</evidence>
<dbReference type="InterPro" id="IPR036870">
    <property type="entry name" value="Ribosomal_bS18_sf"/>
</dbReference>
<comment type="function">
    <text evidence="6">Binds as a heterodimer with protein bS6 to the central domain of the 16S rRNA, where it helps stabilize the platform of the 30S subunit.</text>
</comment>
<evidence type="ECO:0000313" key="9">
    <source>
        <dbReference type="EMBL" id="SIS75344.1"/>
    </source>
</evidence>